<dbReference type="OrthoDB" id="8957634at2"/>
<dbReference type="Pfam" id="PF12697">
    <property type="entry name" value="Abhydrolase_6"/>
    <property type="match status" value="1"/>
</dbReference>
<dbReference type="InterPro" id="IPR029058">
    <property type="entry name" value="AB_hydrolase_fold"/>
</dbReference>
<proteinExistence type="predicted"/>
<evidence type="ECO:0000313" key="2">
    <source>
        <dbReference type="EMBL" id="PSL00911.1"/>
    </source>
</evidence>
<dbReference type="SUPFAM" id="SSF53474">
    <property type="entry name" value="alpha/beta-Hydrolases"/>
    <property type="match status" value="1"/>
</dbReference>
<organism evidence="2 3">
    <name type="scientific">Murinocardiopsis flavida</name>
    <dbReference type="NCBI Taxonomy" id="645275"/>
    <lineage>
        <taxon>Bacteria</taxon>
        <taxon>Bacillati</taxon>
        <taxon>Actinomycetota</taxon>
        <taxon>Actinomycetes</taxon>
        <taxon>Streptosporangiales</taxon>
        <taxon>Nocardiopsidaceae</taxon>
        <taxon>Murinocardiopsis</taxon>
    </lineage>
</organism>
<gene>
    <name evidence="2" type="ORF">CLV63_101390</name>
</gene>
<dbReference type="Gene3D" id="3.40.50.1820">
    <property type="entry name" value="alpha/beta hydrolase"/>
    <property type="match status" value="1"/>
</dbReference>
<comment type="caution">
    <text evidence="2">The sequence shown here is derived from an EMBL/GenBank/DDBJ whole genome shotgun (WGS) entry which is preliminary data.</text>
</comment>
<dbReference type="EMBL" id="PYGA01000001">
    <property type="protein sequence ID" value="PSL00911.1"/>
    <property type="molecule type" value="Genomic_DNA"/>
</dbReference>
<name>A0A2P8DUM6_9ACTN</name>
<reference evidence="2 3" key="1">
    <citation type="submission" date="2018-03" db="EMBL/GenBank/DDBJ databases">
        <title>Genomic Encyclopedia of Archaeal and Bacterial Type Strains, Phase II (KMG-II): from individual species to whole genera.</title>
        <authorList>
            <person name="Goeker M."/>
        </authorList>
    </citation>
    <scope>NUCLEOTIDE SEQUENCE [LARGE SCALE GENOMIC DNA]</scope>
    <source>
        <strain evidence="2 3">DSM 45312</strain>
    </source>
</reference>
<dbReference type="InterPro" id="IPR050471">
    <property type="entry name" value="AB_hydrolase"/>
</dbReference>
<feature type="domain" description="AB hydrolase-1" evidence="1">
    <location>
        <begin position="36"/>
        <end position="293"/>
    </location>
</feature>
<dbReference type="InterPro" id="IPR000073">
    <property type="entry name" value="AB_hydrolase_1"/>
</dbReference>
<dbReference type="AlphaFoldDB" id="A0A2P8DUM6"/>
<keyword evidence="3" id="KW-1185">Reference proteome</keyword>
<accession>A0A2P8DUM6</accession>
<evidence type="ECO:0000259" key="1">
    <source>
        <dbReference type="Pfam" id="PF12697"/>
    </source>
</evidence>
<dbReference type="PANTHER" id="PTHR43433:SF5">
    <property type="entry name" value="AB HYDROLASE-1 DOMAIN-CONTAINING PROTEIN"/>
    <property type="match status" value="1"/>
</dbReference>
<evidence type="ECO:0000313" key="3">
    <source>
        <dbReference type="Proteomes" id="UP000240542"/>
    </source>
</evidence>
<dbReference type="GO" id="GO:0046503">
    <property type="term" value="P:glycerolipid catabolic process"/>
    <property type="evidence" value="ECO:0007669"/>
    <property type="project" value="TreeGrafter"/>
</dbReference>
<dbReference type="PANTHER" id="PTHR43433">
    <property type="entry name" value="HYDROLASE, ALPHA/BETA FOLD FAMILY PROTEIN"/>
    <property type="match status" value="1"/>
</dbReference>
<sequence>MAVQERLVRTRGIELWTEEFGDPAHPPLLLIMGSMAPGPMWPDGLVGRIAAGGRRVIRYDHRDTGRSTACDFAAAPYTWVDIKDDVLGLLDALGIERAHLVGHSAGGLLAQWVAAERPERVATLTAIAASPLGRGEGEVLVRALMGEEQPSGSLPAPLPAFTELFAGAAAAPQPATRAELVELQVEAARVLHGTALPFDEEAQRRVEERLFDRARDPWAFGNHRRAAGAAPGCEPVGALGAVTAPTLVVEGSHEPVKPGHGARIAAEIAGARLHIVEGMGHTLPEEAHAELAELILAHTAAGPPA</sequence>
<dbReference type="GO" id="GO:0004806">
    <property type="term" value="F:triacylglycerol lipase activity"/>
    <property type="evidence" value="ECO:0007669"/>
    <property type="project" value="TreeGrafter"/>
</dbReference>
<protein>
    <submittedName>
        <fullName evidence="2">Pimeloyl-ACP methyl ester carboxylesterase</fullName>
    </submittedName>
</protein>
<dbReference type="Proteomes" id="UP000240542">
    <property type="component" value="Unassembled WGS sequence"/>
</dbReference>